<dbReference type="OrthoDB" id="705279at2"/>
<keyword evidence="2" id="KW-1185">Reference proteome</keyword>
<dbReference type="Proteomes" id="UP000016584">
    <property type="component" value="Unassembled WGS sequence"/>
</dbReference>
<gene>
    <name evidence="1" type="ORF">M472_19235</name>
</gene>
<proteinExistence type="predicted"/>
<organism evidence="1 2">
    <name type="scientific">Sphingobacterium paucimobilis HER1398</name>
    <dbReference type="NCBI Taxonomy" id="1346330"/>
    <lineage>
        <taxon>Bacteria</taxon>
        <taxon>Pseudomonadati</taxon>
        <taxon>Bacteroidota</taxon>
        <taxon>Sphingobacteriia</taxon>
        <taxon>Sphingobacteriales</taxon>
        <taxon>Sphingobacteriaceae</taxon>
        <taxon>Sphingobacterium</taxon>
    </lineage>
</organism>
<dbReference type="AlphaFoldDB" id="U2HZA6"/>
<dbReference type="InterPro" id="IPR008799">
    <property type="entry name" value="Pseudomon_AvrD"/>
</dbReference>
<accession>U2HZA6</accession>
<evidence type="ECO:0000313" key="2">
    <source>
        <dbReference type="Proteomes" id="UP000016584"/>
    </source>
</evidence>
<protein>
    <recommendedName>
        <fullName evidence="3">Avirulence D protein (AvrD)</fullName>
    </recommendedName>
</protein>
<reference evidence="1 2" key="1">
    <citation type="journal article" date="2013" name="Genome Announc.">
        <title>The Draft Genome Sequence of Sphingomonas paucimobilis Strain HER1398 (Proteobacteria), Host to the Giant PAU Phage, Indicates That It Is a Member of the Genus Sphingobacterium (Bacteroidetes).</title>
        <authorList>
            <person name="White R.A.III."/>
            <person name="Suttle C.A."/>
        </authorList>
    </citation>
    <scope>NUCLEOTIDE SEQUENCE [LARGE SCALE GENOMIC DNA]</scope>
    <source>
        <strain evidence="1 2">HER1398</strain>
    </source>
</reference>
<dbReference type="RefSeq" id="WP_021068989.1">
    <property type="nucleotide sequence ID" value="NZ_ATDL01000004.1"/>
</dbReference>
<dbReference type="PATRIC" id="fig|1346330.5.peg.809"/>
<dbReference type="Pfam" id="PF05655">
    <property type="entry name" value="AvrD"/>
    <property type="match status" value="1"/>
</dbReference>
<evidence type="ECO:0008006" key="3">
    <source>
        <dbReference type="Google" id="ProtNLM"/>
    </source>
</evidence>
<dbReference type="EMBL" id="ATDL01000004">
    <property type="protein sequence ID" value="ERJ60892.1"/>
    <property type="molecule type" value="Genomic_DNA"/>
</dbReference>
<evidence type="ECO:0000313" key="1">
    <source>
        <dbReference type="EMBL" id="ERJ60892.1"/>
    </source>
</evidence>
<name>U2HZA6_9SPHI</name>
<sequence>MIAKETTIEHVLGRSTERYFGQAFRSFYVRFLTMEQSESELTGQFYVDYVGPQRPREEAPHLGSIEYTAVALRLATYGLNRLGRIAVSDTDRAFMHSYQILNKESLYTGQHQFHCRLVQSVIDANSMQGSISHFEINIGAVAIHIAIDHRGGMRYGTLPAKETLAIHIEQLHSIGYKCTDLDITALKTNLRQQCITADISYAYLFEENSLHGIGSARDALLTTDAIRVFGQLMQVLLYELENSCRHSCPNIWLRKMYLQSDRPLFTGTASAEVHFDHIREIQKGEVHWKLVKLSGTIGNFKGRFEVAFEVKK</sequence>
<comment type="caution">
    <text evidence="1">The sequence shown here is derived from an EMBL/GenBank/DDBJ whole genome shotgun (WGS) entry which is preliminary data.</text>
</comment>